<dbReference type="InterPro" id="IPR008042">
    <property type="entry name" value="Retrotrans_Pao"/>
</dbReference>
<dbReference type="OrthoDB" id="5850742at2759"/>
<dbReference type="AlphaFoldDB" id="A0A6S7HU41"/>
<evidence type="ECO:0000313" key="3">
    <source>
        <dbReference type="Proteomes" id="UP001152795"/>
    </source>
</evidence>
<reference evidence="2" key="1">
    <citation type="submission" date="2020-04" db="EMBL/GenBank/DDBJ databases">
        <authorList>
            <person name="Alioto T."/>
            <person name="Alioto T."/>
            <person name="Gomez Garrido J."/>
        </authorList>
    </citation>
    <scope>NUCLEOTIDE SEQUENCE</scope>
    <source>
        <strain evidence="2">A484AB</strain>
    </source>
</reference>
<dbReference type="PANTHER" id="PTHR47331">
    <property type="entry name" value="PHD-TYPE DOMAIN-CONTAINING PROTEIN"/>
    <property type="match status" value="1"/>
</dbReference>
<gene>
    <name evidence="2" type="ORF">PACLA_8A051984</name>
</gene>
<dbReference type="Pfam" id="PF05380">
    <property type="entry name" value="Peptidase_A17"/>
    <property type="match status" value="1"/>
</dbReference>
<evidence type="ECO:0000313" key="2">
    <source>
        <dbReference type="EMBL" id="CAB4007533.1"/>
    </source>
</evidence>
<dbReference type="EMBL" id="CACRXK020005824">
    <property type="protein sequence ID" value="CAB4007533.1"/>
    <property type="molecule type" value="Genomic_DNA"/>
</dbReference>
<comment type="caution">
    <text evidence="2">The sequence shown here is derived from an EMBL/GenBank/DDBJ whole genome shotgun (WGS) entry which is preliminary data.</text>
</comment>
<dbReference type="Gene3D" id="1.10.340.70">
    <property type="match status" value="1"/>
</dbReference>
<proteinExistence type="predicted"/>
<keyword evidence="3" id="KW-1185">Reference proteome</keyword>
<feature type="domain" description="Integrase zinc-binding" evidence="1">
    <location>
        <begin position="235"/>
        <end position="287"/>
    </location>
</feature>
<dbReference type="InterPro" id="IPR041588">
    <property type="entry name" value="Integrase_H2C2"/>
</dbReference>
<dbReference type="Pfam" id="PF17921">
    <property type="entry name" value="Integrase_H2C2"/>
    <property type="match status" value="1"/>
</dbReference>
<name>A0A6S7HU41_PARCT</name>
<organism evidence="2 3">
    <name type="scientific">Paramuricea clavata</name>
    <name type="common">Red gorgonian</name>
    <name type="synonym">Violescent sea-whip</name>
    <dbReference type="NCBI Taxonomy" id="317549"/>
    <lineage>
        <taxon>Eukaryota</taxon>
        <taxon>Metazoa</taxon>
        <taxon>Cnidaria</taxon>
        <taxon>Anthozoa</taxon>
        <taxon>Octocorallia</taxon>
        <taxon>Malacalcyonacea</taxon>
        <taxon>Plexauridae</taxon>
        <taxon>Paramuricea</taxon>
    </lineage>
</organism>
<sequence>MCEANLAWDGEFPETLTERWEEWYERFPERYTVPRTLAPNQQPILSVSLHAFGDASKDGVAAAVYAVIEQEHGITQGLVCSKSRIAKRNLTIPRLELCQDIWLQTCSEANEEIKHARSTQVLTTSSQPTDSDVFDKLIEKYPLRKVLRICAWIQRFARNCRTQPDNRDSGPLKTWEIKERDMWWIKGAQREAENSQEIEAIKRELNLQPNEMGILECRGRIEGEYPIYLPRDCTYTEKVIEQAHLATLHCGVGMTMANVRERFWVPKLRCLVKRMRSNCNGCVRFRTQAYNKPPPGNLPPTRTQGSTPFQVLGVDFAGPIRYQSKAKAEKKAFAPRPKRDAAAAATLRILQQAQSDSKES</sequence>
<protein>
    <recommendedName>
        <fullName evidence="1">Integrase zinc-binding domain-containing protein</fullName>
    </recommendedName>
</protein>
<dbReference type="Proteomes" id="UP001152795">
    <property type="component" value="Unassembled WGS sequence"/>
</dbReference>
<accession>A0A6S7HU41</accession>
<evidence type="ECO:0000259" key="1">
    <source>
        <dbReference type="Pfam" id="PF17921"/>
    </source>
</evidence>